<accession>A0AAV9C802</accession>
<dbReference type="Gene3D" id="1.50.10.160">
    <property type="match status" value="1"/>
</dbReference>
<evidence type="ECO:0000256" key="2">
    <source>
        <dbReference type="ARBA" id="ARBA00022842"/>
    </source>
</evidence>
<dbReference type="AlphaFoldDB" id="A0AAV9C802"/>
<comment type="cofactor">
    <cofactor evidence="1">
        <name>Mg(2+)</name>
        <dbReference type="ChEBI" id="CHEBI:18420"/>
    </cofactor>
</comment>
<dbReference type="InterPro" id="IPR050148">
    <property type="entry name" value="Terpene_synthase-like"/>
</dbReference>
<proteinExistence type="predicted"/>
<dbReference type="Proteomes" id="UP001180020">
    <property type="component" value="Unassembled WGS sequence"/>
</dbReference>
<organism evidence="4 5">
    <name type="scientific">Acorus calamus</name>
    <name type="common">Sweet flag</name>
    <dbReference type="NCBI Taxonomy" id="4465"/>
    <lineage>
        <taxon>Eukaryota</taxon>
        <taxon>Viridiplantae</taxon>
        <taxon>Streptophyta</taxon>
        <taxon>Embryophyta</taxon>
        <taxon>Tracheophyta</taxon>
        <taxon>Spermatophyta</taxon>
        <taxon>Magnoliopsida</taxon>
        <taxon>Liliopsida</taxon>
        <taxon>Acoraceae</taxon>
        <taxon>Acorus</taxon>
    </lineage>
</organism>
<comment type="caution">
    <text evidence="4">The sequence shown here is derived from an EMBL/GenBank/DDBJ whole genome shotgun (WGS) entry which is preliminary data.</text>
</comment>
<name>A0AAV9C802_ACOCL</name>
<dbReference type="PANTHER" id="PTHR31739:SF25">
    <property type="entry name" value="(E,E)-GERANYLLINALOOL SYNTHASE"/>
    <property type="match status" value="1"/>
</dbReference>
<evidence type="ECO:0000259" key="3">
    <source>
        <dbReference type="Pfam" id="PF01397"/>
    </source>
</evidence>
<dbReference type="GO" id="GO:0000287">
    <property type="term" value="F:magnesium ion binding"/>
    <property type="evidence" value="ECO:0007669"/>
    <property type="project" value="TreeGrafter"/>
</dbReference>
<dbReference type="InterPro" id="IPR036965">
    <property type="entry name" value="Terpene_synth_N_sf"/>
</dbReference>
<dbReference type="PANTHER" id="PTHR31739">
    <property type="entry name" value="ENT-COPALYL DIPHOSPHATE SYNTHASE, CHLOROPLASTIC"/>
    <property type="match status" value="1"/>
</dbReference>
<dbReference type="GO" id="GO:0010333">
    <property type="term" value="F:terpene synthase activity"/>
    <property type="evidence" value="ECO:0007669"/>
    <property type="project" value="InterPro"/>
</dbReference>
<gene>
    <name evidence="4" type="primary">LIS</name>
    <name evidence="4" type="ORF">QJS10_CPB21g00699</name>
</gene>
<dbReference type="InterPro" id="IPR001906">
    <property type="entry name" value="Terpene_synth_N"/>
</dbReference>
<reference evidence="4" key="2">
    <citation type="submission" date="2023-06" db="EMBL/GenBank/DDBJ databases">
        <authorList>
            <person name="Ma L."/>
            <person name="Liu K.-W."/>
            <person name="Li Z."/>
            <person name="Hsiao Y.-Y."/>
            <person name="Qi Y."/>
            <person name="Fu T."/>
            <person name="Tang G."/>
            <person name="Zhang D."/>
            <person name="Sun W.-H."/>
            <person name="Liu D.-K."/>
            <person name="Li Y."/>
            <person name="Chen G.-Z."/>
            <person name="Liu X.-D."/>
            <person name="Liao X.-Y."/>
            <person name="Jiang Y.-T."/>
            <person name="Yu X."/>
            <person name="Hao Y."/>
            <person name="Huang J."/>
            <person name="Zhao X.-W."/>
            <person name="Ke S."/>
            <person name="Chen Y.-Y."/>
            <person name="Wu W.-L."/>
            <person name="Hsu J.-L."/>
            <person name="Lin Y.-F."/>
            <person name="Huang M.-D."/>
            <person name="Li C.-Y."/>
            <person name="Huang L."/>
            <person name="Wang Z.-W."/>
            <person name="Zhao X."/>
            <person name="Zhong W.-Y."/>
            <person name="Peng D.-H."/>
            <person name="Ahmad S."/>
            <person name="Lan S."/>
            <person name="Zhang J.-S."/>
            <person name="Tsai W.-C."/>
            <person name="Van De Peer Y."/>
            <person name="Liu Z.-J."/>
        </authorList>
    </citation>
    <scope>NUCLEOTIDE SEQUENCE</scope>
    <source>
        <strain evidence="4">CP</strain>
        <tissue evidence="4">Leaves</tissue>
    </source>
</reference>
<evidence type="ECO:0000256" key="1">
    <source>
        <dbReference type="ARBA" id="ARBA00001946"/>
    </source>
</evidence>
<feature type="domain" description="Terpene synthase N-terminal" evidence="3">
    <location>
        <begin position="273"/>
        <end position="358"/>
    </location>
</feature>
<dbReference type="GO" id="GO:0016102">
    <property type="term" value="P:diterpenoid biosynthetic process"/>
    <property type="evidence" value="ECO:0007669"/>
    <property type="project" value="TreeGrafter"/>
</dbReference>
<dbReference type="Gene3D" id="1.50.10.130">
    <property type="entry name" value="Terpene synthase, N-terminal domain"/>
    <property type="match status" value="1"/>
</dbReference>
<protein>
    <submittedName>
        <fullName evidence="4">S-linalool synthase</fullName>
    </submittedName>
</protein>
<sequence>MEVSFDSPLRSRFVPRFDRFCSSKSNITSSWIQTYFSHLRLHDKPFFLAFEKLRIQQSPTAAHFSQRGRPHLSPKRTLNMIRKCEMLSSSSLESFVSPSDTAWTAMVPHPERSDLPMFPTCLEWVLHNQRQGGSWGEPGRRPTIHSLTETLACMVALKVWKVGATNVHKGLDFIHANTEKLLVIKRHDDGGHPLRWFAIVFPGMIELAVANGLDVFPGGFPEVVRDIFVERQKILETWEEEQLSQKGYHPPLETYLEALPITSFEVERVLKEYQSQDGSLFQSPSATARAYIISGDDRCMHYLQSMVRRCAHGAVPHVYPVDEELVKLCVVDHLERLGLADHFADDIEHALHEVYRFTHTRAAIFYLFIYC</sequence>
<dbReference type="EMBL" id="JAUJYO010000021">
    <property type="protein sequence ID" value="KAK1284709.1"/>
    <property type="molecule type" value="Genomic_DNA"/>
</dbReference>
<keyword evidence="5" id="KW-1185">Reference proteome</keyword>
<evidence type="ECO:0000313" key="5">
    <source>
        <dbReference type="Proteomes" id="UP001180020"/>
    </source>
</evidence>
<evidence type="ECO:0000313" key="4">
    <source>
        <dbReference type="EMBL" id="KAK1284709.1"/>
    </source>
</evidence>
<dbReference type="InterPro" id="IPR008930">
    <property type="entry name" value="Terpenoid_cyclase/PrenylTrfase"/>
</dbReference>
<reference evidence="4" key="1">
    <citation type="journal article" date="2023" name="Nat. Commun.">
        <title>Diploid and tetraploid genomes of Acorus and the evolution of monocots.</title>
        <authorList>
            <person name="Ma L."/>
            <person name="Liu K.W."/>
            <person name="Li Z."/>
            <person name="Hsiao Y.Y."/>
            <person name="Qi Y."/>
            <person name="Fu T."/>
            <person name="Tang G.D."/>
            <person name="Zhang D."/>
            <person name="Sun W.H."/>
            <person name="Liu D.K."/>
            <person name="Li Y."/>
            <person name="Chen G.Z."/>
            <person name="Liu X.D."/>
            <person name="Liao X.Y."/>
            <person name="Jiang Y.T."/>
            <person name="Yu X."/>
            <person name="Hao Y."/>
            <person name="Huang J."/>
            <person name="Zhao X.W."/>
            <person name="Ke S."/>
            <person name="Chen Y.Y."/>
            <person name="Wu W.L."/>
            <person name="Hsu J.L."/>
            <person name="Lin Y.F."/>
            <person name="Huang M.D."/>
            <person name="Li C.Y."/>
            <person name="Huang L."/>
            <person name="Wang Z.W."/>
            <person name="Zhao X."/>
            <person name="Zhong W.Y."/>
            <person name="Peng D.H."/>
            <person name="Ahmad S."/>
            <person name="Lan S."/>
            <person name="Zhang J.S."/>
            <person name="Tsai W.C."/>
            <person name="Van de Peer Y."/>
            <person name="Liu Z.J."/>
        </authorList>
    </citation>
    <scope>NUCLEOTIDE SEQUENCE</scope>
    <source>
        <strain evidence="4">CP</strain>
    </source>
</reference>
<dbReference type="SUPFAM" id="SSF48239">
    <property type="entry name" value="Terpenoid cyclases/Protein prenyltransferases"/>
    <property type="match status" value="2"/>
</dbReference>
<dbReference type="Pfam" id="PF01397">
    <property type="entry name" value="Terpene_synth"/>
    <property type="match status" value="1"/>
</dbReference>
<keyword evidence="2" id="KW-0460">Magnesium</keyword>